<keyword evidence="4 6" id="KW-0472">Membrane</keyword>
<evidence type="ECO:0000256" key="3">
    <source>
        <dbReference type="ARBA" id="ARBA00022989"/>
    </source>
</evidence>
<reference evidence="9" key="1">
    <citation type="journal article" date="2019" name="Int. J. Syst. Evol. Microbiol.">
        <title>The Global Catalogue of Microorganisms (GCM) 10K type strain sequencing project: providing services to taxonomists for standard genome sequencing and annotation.</title>
        <authorList>
            <consortium name="The Broad Institute Genomics Platform"/>
            <consortium name="The Broad Institute Genome Sequencing Center for Infectious Disease"/>
            <person name="Wu L."/>
            <person name="Ma J."/>
        </authorList>
    </citation>
    <scope>NUCLEOTIDE SEQUENCE [LARGE SCALE GENOMIC DNA]</scope>
    <source>
        <strain evidence="9">JCM 17808</strain>
    </source>
</reference>
<dbReference type="InterPro" id="IPR002524">
    <property type="entry name" value="Cation_efflux"/>
</dbReference>
<evidence type="ECO:0000256" key="4">
    <source>
        <dbReference type="ARBA" id="ARBA00023136"/>
    </source>
</evidence>
<accession>A0ABP8J1K2</accession>
<keyword evidence="9" id="KW-1185">Reference proteome</keyword>
<evidence type="ECO:0000313" key="8">
    <source>
        <dbReference type="EMBL" id="GAA4383333.1"/>
    </source>
</evidence>
<feature type="transmembrane region" description="Helical" evidence="6">
    <location>
        <begin position="94"/>
        <end position="118"/>
    </location>
</feature>
<evidence type="ECO:0000259" key="7">
    <source>
        <dbReference type="Pfam" id="PF01545"/>
    </source>
</evidence>
<organism evidence="8 9">
    <name type="scientific">Brevibacterium pityocampae</name>
    <dbReference type="NCBI Taxonomy" id="506594"/>
    <lineage>
        <taxon>Bacteria</taxon>
        <taxon>Bacillati</taxon>
        <taxon>Actinomycetota</taxon>
        <taxon>Actinomycetes</taxon>
        <taxon>Micrococcales</taxon>
        <taxon>Brevibacteriaceae</taxon>
        <taxon>Brevibacterium</taxon>
    </lineage>
</organism>
<feature type="domain" description="Cation efflux protein transmembrane" evidence="7">
    <location>
        <begin position="35"/>
        <end position="223"/>
    </location>
</feature>
<dbReference type="InterPro" id="IPR027469">
    <property type="entry name" value="Cation_efflux_TMD_sf"/>
</dbReference>
<feature type="transmembrane region" description="Helical" evidence="6">
    <location>
        <begin position="62"/>
        <end position="82"/>
    </location>
</feature>
<feature type="transmembrane region" description="Helical" evidence="6">
    <location>
        <begin position="130"/>
        <end position="153"/>
    </location>
</feature>
<feature type="transmembrane region" description="Helical" evidence="6">
    <location>
        <begin position="197"/>
        <end position="219"/>
    </location>
</feature>
<feature type="transmembrane region" description="Helical" evidence="6">
    <location>
        <begin position="165"/>
        <end position="191"/>
    </location>
</feature>
<evidence type="ECO:0000313" key="9">
    <source>
        <dbReference type="Proteomes" id="UP001500642"/>
    </source>
</evidence>
<dbReference type="PANTHER" id="PTHR11562:SF17">
    <property type="entry name" value="RE54080P-RELATED"/>
    <property type="match status" value="1"/>
</dbReference>
<feature type="region of interest" description="Disordered" evidence="5">
    <location>
        <begin position="1"/>
        <end position="20"/>
    </location>
</feature>
<dbReference type="NCBIfam" id="TIGR01297">
    <property type="entry name" value="CDF"/>
    <property type="match status" value="1"/>
</dbReference>
<dbReference type="SUPFAM" id="SSF161111">
    <property type="entry name" value="Cation efflux protein transmembrane domain-like"/>
    <property type="match status" value="1"/>
</dbReference>
<dbReference type="RefSeq" id="WP_137318646.1">
    <property type="nucleotide sequence ID" value="NZ_BAABGL010000002.1"/>
</dbReference>
<feature type="transmembrane region" description="Helical" evidence="6">
    <location>
        <begin position="34"/>
        <end position="56"/>
    </location>
</feature>
<proteinExistence type="predicted"/>
<dbReference type="SUPFAM" id="SSF160240">
    <property type="entry name" value="Cation efflux protein cytoplasmic domain-like"/>
    <property type="match status" value="1"/>
</dbReference>
<evidence type="ECO:0000256" key="1">
    <source>
        <dbReference type="ARBA" id="ARBA00004141"/>
    </source>
</evidence>
<sequence length="342" mass="35319">MGLGHDHARPADDLANGSAHGEATAAGTRRRLGLVLAITATVLLAELIGTVLTGSLALLTDAAHMLVDVGGLTMAFLAAGLVRRPATARRTWGLRRVEVLAAGAQALLLAGVGVYGLVEGIRRLFAPPEVPGGLLLVFGAIGLAGNMAGLLLLRSRRADGLNLRAAFLEVAADALGSVAVIAAALVIWTTGWGRADAVAGILIALVIVPRALVILRAVVRILLESVPAEIELAEVHRHLTERPEVLDVHDLHIALIDSRLPVLTAHVVVAEACFESGRAGPVLRDLRSCLAAHFSPALTHTTLQLEPAGDAAACAGAAGFAPVDAPSRWPATPSRCPSARDV</sequence>
<dbReference type="Gene3D" id="1.20.1510.10">
    <property type="entry name" value="Cation efflux protein transmembrane domain"/>
    <property type="match status" value="1"/>
</dbReference>
<dbReference type="InterPro" id="IPR036837">
    <property type="entry name" value="Cation_efflux_CTD_sf"/>
</dbReference>
<dbReference type="InterPro" id="IPR050681">
    <property type="entry name" value="CDF/SLC30A"/>
</dbReference>
<name>A0ABP8J1K2_9MICO</name>
<evidence type="ECO:0000256" key="6">
    <source>
        <dbReference type="SAM" id="Phobius"/>
    </source>
</evidence>
<evidence type="ECO:0000256" key="5">
    <source>
        <dbReference type="SAM" id="MobiDB-lite"/>
    </source>
</evidence>
<feature type="compositionally biased region" description="Basic and acidic residues" evidence="5">
    <location>
        <begin position="1"/>
        <end position="12"/>
    </location>
</feature>
<dbReference type="Proteomes" id="UP001500642">
    <property type="component" value="Unassembled WGS sequence"/>
</dbReference>
<dbReference type="Pfam" id="PF01545">
    <property type="entry name" value="Cation_efflux"/>
    <property type="match status" value="1"/>
</dbReference>
<comment type="caution">
    <text evidence="8">The sequence shown here is derived from an EMBL/GenBank/DDBJ whole genome shotgun (WGS) entry which is preliminary data.</text>
</comment>
<gene>
    <name evidence="8" type="ORF">GCM10023167_02770</name>
</gene>
<keyword evidence="2 6" id="KW-0812">Transmembrane</keyword>
<evidence type="ECO:0000256" key="2">
    <source>
        <dbReference type="ARBA" id="ARBA00022692"/>
    </source>
</evidence>
<keyword evidence="3 6" id="KW-1133">Transmembrane helix</keyword>
<dbReference type="InterPro" id="IPR058533">
    <property type="entry name" value="Cation_efflux_TM"/>
</dbReference>
<dbReference type="EMBL" id="BAABGL010000002">
    <property type="protein sequence ID" value="GAA4383333.1"/>
    <property type="molecule type" value="Genomic_DNA"/>
</dbReference>
<protein>
    <submittedName>
        <fullName evidence="8">Cation diffusion facilitator family transporter</fullName>
    </submittedName>
</protein>
<dbReference type="PANTHER" id="PTHR11562">
    <property type="entry name" value="CATION EFFLUX PROTEIN/ ZINC TRANSPORTER"/>
    <property type="match status" value="1"/>
</dbReference>
<comment type="subcellular location">
    <subcellularLocation>
        <location evidence="1">Membrane</location>
        <topology evidence="1">Multi-pass membrane protein</topology>
    </subcellularLocation>
</comment>